<dbReference type="EMBL" id="CP029289">
    <property type="protein sequence ID" value="AWR93594.1"/>
    <property type="molecule type" value="Genomic_DNA"/>
</dbReference>
<gene>
    <name evidence="1" type="ORF">DFR85_02185</name>
</gene>
<protein>
    <recommendedName>
        <fullName evidence="3">ArnR1-like winged helix-turn-helix domain-containing protein</fullName>
    </recommendedName>
</protein>
<dbReference type="RefSeq" id="WP_110269478.1">
    <property type="nucleotide sequence ID" value="NZ_CP029289.2"/>
</dbReference>
<organism evidence="1 2">
    <name type="scientific">Acidianus brierleyi</name>
    <dbReference type="NCBI Taxonomy" id="41673"/>
    <lineage>
        <taxon>Archaea</taxon>
        <taxon>Thermoproteota</taxon>
        <taxon>Thermoprotei</taxon>
        <taxon>Sulfolobales</taxon>
        <taxon>Sulfolobaceae</taxon>
        <taxon>Acidianus</taxon>
    </lineage>
</organism>
<evidence type="ECO:0008006" key="3">
    <source>
        <dbReference type="Google" id="ProtNLM"/>
    </source>
</evidence>
<evidence type="ECO:0000313" key="1">
    <source>
        <dbReference type="EMBL" id="AWR93594.1"/>
    </source>
</evidence>
<reference evidence="1 2" key="1">
    <citation type="submission" date="2018-05" db="EMBL/GenBank/DDBJ databases">
        <title>Complete Genome Sequences of Extremely Thermoacidophilic, Metal-Mobilizing Type-Strain Members of the Archaeal Family Sulfolobaceae: Acidianus brierleyi DSM-1651T, Acidianus sulfidivorans DSM-18786T, Metallosphaera hakonensis DSM-7519T, and Metallosphaera prunae DSM-10039T.</title>
        <authorList>
            <person name="Counts J.A."/>
            <person name="Kelly R.M."/>
        </authorList>
    </citation>
    <scope>NUCLEOTIDE SEQUENCE [LARGE SCALE GENOMIC DNA]</scope>
    <source>
        <strain evidence="1 2">DSM 1651</strain>
    </source>
</reference>
<proteinExistence type="predicted"/>
<name>A0A2U9IC74_9CREN</name>
<dbReference type="Proteomes" id="UP000248044">
    <property type="component" value="Chromosome"/>
</dbReference>
<dbReference type="AlphaFoldDB" id="A0A2U9IC74"/>
<dbReference type="GeneID" id="36830927"/>
<accession>A0A2U9IC74</accession>
<sequence length="98" mass="11489">MNELHSLWGIVLLDKKVRVSLEKIIGLLIELHEKEEMTLEESRKIIGDKASHPIIIRTLEKLNVLERYRCENRYCIKLTDIGEKIVTAYNELDKSIIE</sequence>
<keyword evidence="2" id="KW-1185">Reference proteome</keyword>
<evidence type="ECO:0000313" key="2">
    <source>
        <dbReference type="Proteomes" id="UP000248044"/>
    </source>
</evidence>
<dbReference type="KEGG" id="abri:DFR85_02185"/>